<accession>A0ABQ8EVS8</accession>
<comment type="caution">
    <text evidence="9">The sequence shown here is derived from an EMBL/GenBank/DDBJ whole genome shotgun (WGS) entry which is preliminary data.</text>
</comment>
<reference evidence="9 10" key="1">
    <citation type="submission" date="2021-02" db="EMBL/GenBank/DDBJ databases">
        <title>Variation within the Batrachochytrium salamandrivorans European outbreak.</title>
        <authorList>
            <person name="Kelly M."/>
            <person name="Pasmans F."/>
            <person name="Shea T.P."/>
            <person name="Munoz J.F."/>
            <person name="Carranza S."/>
            <person name="Cuomo C.A."/>
            <person name="Martel A."/>
        </authorList>
    </citation>
    <scope>NUCLEOTIDE SEQUENCE [LARGE SCALE GENOMIC DNA]</scope>
    <source>
        <strain evidence="9 10">AMFP18/2</strain>
    </source>
</reference>
<comment type="subcellular location">
    <subcellularLocation>
        <location evidence="5">Mitochondrion</location>
    </subcellularLocation>
    <subcellularLocation>
        <location evidence="5">Nucleus</location>
    </subcellularLocation>
</comment>
<keyword evidence="7" id="KW-1133">Transmembrane helix</keyword>
<comment type="caution">
    <text evidence="5">Lacks conserved residue(s) required for the propagation of feature annotation.</text>
</comment>
<dbReference type="SMART" id="SM00986">
    <property type="entry name" value="UDG"/>
    <property type="match status" value="1"/>
</dbReference>
<evidence type="ECO:0000256" key="2">
    <source>
        <dbReference type="ARBA" id="ARBA00022763"/>
    </source>
</evidence>
<name>A0ABQ8EVS8_9FUNG</name>
<keyword evidence="3 5" id="KW-0378">Hydrolase</keyword>
<feature type="compositionally biased region" description="Polar residues" evidence="6">
    <location>
        <begin position="73"/>
        <end position="82"/>
    </location>
</feature>
<evidence type="ECO:0000259" key="8">
    <source>
        <dbReference type="SMART" id="SM00986"/>
    </source>
</evidence>
<dbReference type="InterPro" id="IPR002043">
    <property type="entry name" value="UDG_fam1"/>
</dbReference>
<dbReference type="Pfam" id="PF03167">
    <property type="entry name" value="UDG"/>
    <property type="match status" value="1"/>
</dbReference>
<feature type="transmembrane region" description="Helical" evidence="7">
    <location>
        <begin position="175"/>
        <end position="197"/>
    </location>
</feature>
<keyword evidence="7" id="KW-0472">Membrane</keyword>
<dbReference type="NCBIfam" id="TIGR00628">
    <property type="entry name" value="ung"/>
    <property type="match status" value="1"/>
</dbReference>
<keyword evidence="5" id="KW-0496">Mitochondrion</keyword>
<evidence type="ECO:0000313" key="10">
    <source>
        <dbReference type="Proteomes" id="UP001648503"/>
    </source>
</evidence>
<dbReference type="NCBIfam" id="NF003592">
    <property type="entry name" value="PRK05254.1-5"/>
    <property type="match status" value="1"/>
</dbReference>
<dbReference type="NCBIfam" id="NF003589">
    <property type="entry name" value="PRK05254.1-2"/>
    <property type="match status" value="1"/>
</dbReference>
<dbReference type="Gene3D" id="3.40.470.10">
    <property type="entry name" value="Uracil-DNA glycosylase-like domain"/>
    <property type="match status" value="2"/>
</dbReference>
<feature type="domain" description="Uracil-DNA glycosylase-like" evidence="8">
    <location>
        <begin position="187"/>
        <end position="351"/>
    </location>
</feature>
<keyword evidence="5" id="KW-0539">Nucleus</keyword>
<evidence type="ECO:0000256" key="4">
    <source>
        <dbReference type="ARBA" id="ARBA00023204"/>
    </source>
</evidence>
<keyword evidence="10" id="KW-1185">Reference proteome</keyword>
<evidence type="ECO:0000256" key="6">
    <source>
        <dbReference type="SAM" id="MobiDB-lite"/>
    </source>
</evidence>
<keyword evidence="4 5" id="KW-0234">DNA repair</keyword>
<evidence type="ECO:0000313" key="9">
    <source>
        <dbReference type="EMBL" id="KAH6587341.1"/>
    </source>
</evidence>
<dbReference type="SMART" id="SM00987">
    <property type="entry name" value="UreE_C"/>
    <property type="match status" value="1"/>
</dbReference>
<dbReference type="NCBIfam" id="NF003588">
    <property type="entry name" value="PRK05254.1-1"/>
    <property type="match status" value="1"/>
</dbReference>
<dbReference type="Proteomes" id="UP001648503">
    <property type="component" value="Unassembled WGS sequence"/>
</dbReference>
<evidence type="ECO:0000256" key="1">
    <source>
        <dbReference type="ARBA" id="ARBA00008184"/>
    </source>
</evidence>
<evidence type="ECO:0000256" key="5">
    <source>
        <dbReference type="HAMAP-Rule" id="MF_03166"/>
    </source>
</evidence>
<dbReference type="SUPFAM" id="SSF52141">
    <property type="entry name" value="Uracil-DNA glycosylase-like"/>
    <property type="match status" value="1"/>
</dbReference>
<evidence type="ECO:0000256" key="3">
    <source>
        <dbReference type="ARBA" id="ARBA00022801"/>
    </source>
</evidence>
<keyword evidence="2 5" id="KW-0227">DNA damage</keyword>
<gene>
    <name evidence="5" type="primary">UNG1</name>
    <name evidence="9" type="ORF">BASA50_001270</name>
</gene>
<dbReference type="EC" id="3.2.2.27" evidence="5"/>
<dbReference type="PANTHER" id="PTHR11264">
    <property type="entry name" value="URACIL-DNA GLYCOSYLASE"/>
    <property type="match status" value="1"/>
</dbReference>
<protein>
    <recommendedName>
        <fullName evidence="5">Uracil-DNA glycosylase</fullName>
        <shortName evidence="5">UDG</shortName>
        <ecNumber evidence="5">3.2.2.27</ecNumber>
    </recommendedName>
</protein>
<comment type="similarity">
    <text evidence="1 5">Belongs to the uracil-DNA glycosylase (UDG) superfamily. UNG family.</text>
</comment>
<comment type="function">
    <text evidence="5">Excises uracil residues from the DNA which can arise as a result of misincorporation of dUMP residues by DNA polymerase or due to deamination of cytosine.</text>
</comment>
<sequence length="364" mass="40100">MQITDYFKPDPALSGNAHPKQALDRPRSNKRIVSDHHSPSHAALVVSGQKRTSVNLSSNDPPLLLKRQQLAPNETQDPLDTSDPQHTDTDQSVTSDMVSTQHHPLLGLEYATMSPDWLDAFHLELLQSYFLNIKLFIQKEIDGGKKIFPSSENIYSFTKCPLKNIKVVIIGQGKLISFSFVSIVGALLTFSVLVPVLHMCANPYHGPGQAHGLCFSVQKGVPIPPSLVNIYKELESDLGPGMFKRPNHGYLEAWCQEGVLLLNSSLTVRQSEPNSHAKCGWLKFTDAVIALINREQSHVVFMLWGGFAQKKGAAIDGKKHLVLKATHPSPLGANKGGWFGSKHFSKANAYLEANGRSTINWANI</sequence>
<feature type="region of interest" description="Disordered" evidence="6">
    <location>
        <begin position="1"/>
        <end position="38"/>
    </location>
</feature>
<proteinExistence type="inferred from homology"/>
<evidence type="ECO:0000256" key="7">
    <source>
        <dbReference type="SAM" id="Phobius"/>
    </source>
</evidence>
<dbReference type="InterPro" id="IPR005122">
    <property type="entry name" value="Uracil-DNA_glycosylase-like"/>
</dbReference>
<dbReference type="HAMAP" id="MF_00148">
    <property type="entry name" value="UDG"/>
    <property type="match status" value="1"/>
</dbReference>
<dbReference type="PANTHER" id="PTHR11264:SF0">
    <property type="entry name" value="URACIL-DNA GLYCOSYLASE"/>
    <property type="match status" value="1"/>
</dbReference>
<dbReference type="InterPro" id="IPR036895">
    <property type="entry name" value="Uracil-DNA_glycosylase-like_sf"/>
</dbReference>
<organism evidence="9 10">
    <name type="scientific">Batrachochytrium salamandrivorans</name>
    <dbReference type="NCBI Taxonomy" id="1357716"/>
    <lineage>
        <taxon>Eukaryota</taxon>
        <taxon>Fungi</taxon>
        <taxon>Fungi incertae sedis</taxon>
        <taxon>Chytridiomycota</taxon>
        <taxon>Chytridiomycota incertae sedis</taxon>
        <taxon>Chytridiomycetes</taxon>
        <taxon>Rhizophydiales</taxon>
        <taxon>Rhizophydiales incertae sedis</taxon>
        <taxon>Batrachochytrium</taxon>
    </lineage>
</organism>
<feature type="compositionally biased region" description="Basic and acidic residues" evidence="6">
    <location>
        <begin position="21"/>
        <end position="38"/>
    </location>
</feature>
<dbReference type="EMBL" id="JAFCIX010000565">
    <property type="protein sequence ID" value="KAH6587341.1"/>
    <property type="molecule type" value="Genomic_DNA"/>
</dbReference>
<comment type="catalytic activity">
    <reaction evidence="5">
        <text>Hydrolyzes single-stranded DNA or mismatched double-stranded DNA and polynucleotides, releasing free uracil.</text>
        <dbReference type="EC" id="3.2.2.27"/>
    </reaction>
</comment>
<feature type="region of interest" description="Disordered" evidence="6">
    <location>
        <begin position="73"/>
        <end position="98"/>
    </location>
</feature>
<keyword evidence="7" id="KW-0812">Transmembrane</keyword>
<dbReference type="CDD" id="cd10027">
    <property type="entry name" value="UDG-F1-like"/>
    <property type="match status" value="1"/>
</dbReference>